<feature type="compositionally biased region" description="Polar residues" evidence="1">
    <location>
        <begin position="1"/>
        <end position="16"/>
    </location>
</feature>
<dbReference type="InParanoid" id="A0A0C3FCS5"/>
<dbReference type="Proteomes" id="UP000054166">
    <property type="component" value="Unassembled WGS sequence"/>
</dbReference>
<name>A0A0C3FCS5_PILCF</name>
<evidence type="ECO:0000313" key="3">
    <source>
        <dbReference type="EMBL" id="KIM82510.1"/>
    </source>
</evidence>
<sequence>MIVTEPTSQSPLKQQMSGPGPQTATPPQSPPPYAPAIHYTQSYPAAGYRQSPARRFFEAFCVAVVIYFLGAMLTSSMFWSVKHGIHHRHGRDQIPWPNDDDFKGWPVPSDGSADHCVGGRDWTPYTGFSSHPYSAHVTFDLPVSSDVLYLFARGSLADGSVTIMHSEDDRDTVQVDVIVSYHHQVALDRANVCSLQRKPRQNGVGIFTPNFWKHSSKEDLLQFDIKVYLPVRHTQLLINAFETDLPLFFHDIGDLANTVVFERLSLRGSNQPISVGSLNANHASITNSNSPITGSFNSSTSLELRTSNSFISANVGLINDPSGNATELVMTTSNGPIHSSISLSSSQSTGGSFNVSTKTSNSALSVIYDASPLASILRHESRTSNALATVNLHSAYEGSFYLQSSNASPFISKKHATDPSGQGRRRIVKMFRERGLITGEVHWGREMQLHGANVDIRTSNLPAHLSV</sequence>
<dbReference type="EMBL" id="KN832994">
    <property type="protein sequence ID" value="KIM82510.1"/>
    <property type="molecule type" value="Genomic_DNA"/>
</dbReference>
<feature type="transmembrane region" description="Helical" evidence="2">
    <location>
        <begin position="56"/>
        <end position="79"/>
    </location>
</feature>
<dbReference type="AlphaFoldDB" id="A0A0C3FCS5"/>
<evidence type="ECO:0000256" key="2">
    <source>
        <dbReference type="SAM" id="Phobius"/>
    </source>
</evidence>
<evidence type="ECO:0000256" key="1">
    <source>
        <dbReference type="SAM" id="MobiDB-lite"/>
    </source>
</evidence>
<dbReference type="HOGENOM" id="CLU_037980_2_0_1"/>
<organism evidence="3 4">
    <name type="scientific">Piloderma croceum (strain F 1598)</name>
    <dbReference type="NCBI Taxonomy" id="765440"/>
    <lineage>
        <taxon>Eukaryota</taxon>
        <taxon>Fungi</taxon>
        <taxon>Dikarya</taxon>
        <taxon>Basidiomycota</taxon>
        <taxon>Agaricomycotina</taxon>
        <taxon>Agaricomycetes</taxon>
        <taxon>Agaricomycetidae</taxon>
        <taxon>Atheliales</taxon>
        <taxon>Atheliaceae</taxon>
        <taxon>Piloderma</taxon>
    </lineage>
</organism>
<evidence type="ECO:0000313" key="4">
    <source>
        <dbReference type="Proteomes" id="UP000054166"/>
    </source>
</evidence>
<dbReference type="OrthoDB" id="5570013at2759"/>
<keyword evidence="2" id="KW-1133">Transmembrane helix</keyword>
<accession>A0A0C3FCS5</accession>
<feature type="region of interest" description="Disordered" evidence="1">
    <location>
        <begin position="1"/>
        <end position="35"/>
    </location>
</feature>
<keyword evidence="2" id="KW-0472">Membrane</keyword>
<protein>
    <submittedName>
        <fullName evidence="3">Uncharacterized protein</fullName>
    </submittedName>
</protein>
<keyword evidence="4" id="KW-1185">Reference proteome</keyword>
<feature type="compositionally biased region" description="Low complexity" evidence="1">
    <location>
        <begin position="17"/>
        <end position="26"/>
    </location>
</feature>
<keyword evidence="2" id="KW-0812">Transmembrane</keyword>
<reference evidence="4" key="2">
    <citation type="submission" date="2015-01" db="EMBL/GenBank/DDBJ databases">
        <title>Evolutionary Origins and Diversification of the Mycorrhizal Mutualists.</title>
        <authorList>
            <consortium name="DOE Joint Genome Institute"/>
            <consortium name="Mycorrhizal Genomics Consortium"/>
            <person name="Kohler A."/>
            <person name="Kuo A."/>
            <person name="Nagy L.G."/>
            <person name="Floudas D."/>
            <person name="Copeland A."/>
            <person name="Barry K.W."/>
            <person name="Cichocki N."/>
            <person name="Veneault-Fourrey C."/>
            <person name="LaButti K."/>
            <person name="Lindquist E.A."/>
            <person name="Lipzen A."/>
            <person name="Lundell T."/>
            <person name="Morin E."/>
            <person name="Murat C."/>
            <person name="Riley R."/>
            <person name="Ohm R."/>
            <person name="Sun H."/>
            <person name="Tunlid A."/>
            <person name="Henrissat B."/>
            <person name="Grigoriev I.V."/>
            <person name="Hibbett D.S."/>
            <person name="Martin F."/>
        </authorList>
    </citation>
    <scope>NUCLEOTIDE SEQUENCE [LARGE SCALE GENOMIC DNA]</scope>
    <source>
        <strain evidence="4">F 1598</strain>
    </source>
</reference>
<reference evidence="3 4" key="1">
    <citation type="submission" date="2014-04" db="EMBL/GenBank/DDBJ databases">
        <authorList>
            <consortium name="DOE Joint Genome Institute"/>
            <person name="Kuo A."/>
            <person name="Tarkka M."/>
            <person name="Buscot F."/>
            <person name="Kohler A."/>
            <person name="Nagy L.G."/>
            <person name="Floudas D."/>
            <person name="Copeland A."/>
            <person name="Barry K.W."/>
            <person name="Cichocki N."/>
            <person name="Veneault-Fourrey C."/>
            <person name="LaButti K."/>
            <person name="Lindquist E.A."/>
            <person name="Lipzen A."/>
            <person name="Lundell T."/>
            <person name="Morin E."/>
            <person name="Murat C."/>
            <person name="Sun H."/>
            <person name="Tunlid A."/>
            <person name="Henrissat B."/>
            <person name="Grigoriev I.V."/>
            <person name="Hibbett D.S."/>
            <person name="Martin F."/>
            <person name="Nordberg H.P."/>
            <person name="Cantor M.N."/>
            <person name="Hua S.X."/>
        </authorList>
    </citation>
    <scope>NUCLEOTIDE SEQUENCE [LARGE SCALE GENOMIC DNA]</scope>
    <source>
        <strain evidence="3 4">F 1598</strain>
    </source>
</reference>
<proteinExistence type="predicted"/>
<dbReference type="STRING" id="765440.A0A0C3FCS5"/>
<gene>
    <name evidence="3" type="ORF">PILCRDRAFT_820370</name>
</gene>